<dbReference type="AlphaFoldDB" id="A0A1D1VM91"/>
<keyword evidence="3" id="KW-1185">Reference proteome</keyword>
<feature type="compositionally biased region" description="Basic and acidic residues" evidence="1">
    <location>
        <begin position="151"/>
        <end position="161"/>
    </location>
</feature>
<dbReference type="OrthoDB" id="10662856at2759"/>
<name>A0A1D1VM91_RAMVA</name>
<dbReference type="EMBL" id="BDGG01000005">
    <property type="protein sequence ID" value="GAU99608.1"/>
    <property type="molecule type" value="Genomic_DNA"/>
</dbReference>
<proteinExistence type="predicted"/>
<evidence type="ECO:0000256" key="1">
    <source>
        <dbReference type="SAM" id="MobiDB-lite"/>
    </source>
</evidence>
<feature type="compositionally biased region" description="Polar residues" evidence="1">
    <location>
        <begin position="110"/>
        <end position="131"/>
    </location>
</feature>
<sequence>MIRGLSQPSQLTAILHHLSVDRRHNLQDPVEMSVSTSISRNGCASAPTTTSGCSGTEYAPTQQSQFDVMFQEVQDRMYKLFERYSQLKERNRHVTSSRRSSRENTEPESRVSTAKSTSKNVSTANTVTQGETAEDETGSETSCSCSLRSDMGTRDTDDEPRNIAAGMASKPTRISNEPCAIIPRTVSPVPQPECSEPFPSKPTQKPNSLPVKTVPPPTLSLSKPVPAVNSSPKSEQNKQKANGNTETGINCKIDMSRKNERLPPPSDSNELAVMPLNHIANGESRPAGRSVCPQCEDKTCRQHKLPRPPVSYQLNFPPMTRQPKKPAQECGCNYNAQPSGRKHGGRNIMQISRLRSACMCVNEELPDVQQRGQGDGEVCQGTNSDGVWFGECETVPLQDAFYNRKKVFIMRSEDRQEQIQSKRDGRMHPSWWSGPPIAGQMPSSEPAWYQRFASRSASADYRQNPTAQPQEDGRMGNGWLIDQQKDVPLIYRDNEISLKRARMETSRRVKQLEPKKVDRAQVLENKRVRRQKMMAYSRIVRNRNHYIYERRCCW</sequence>
<feature type="compositionally biased region" description="Polar residues" evidence="1">
    <location>
        <begin position="228"/>
        <end position="248"/>
    </location>
</feature>
<comment type="caution">
    <text evidence="2">The sequence shown here is derived from an EMBL/GenBank/DDBJ whole genome shotgun (WGS) entry which is preliminary data.</text>
</comment>
<gene>
    <name evidence="2" type="primary">RvY_10581-1</name>
    <name evidence="2" type="synonym">RvY_10581.1</name>
    <name evidence="2" type="ORF">RvY_10581</name>
</gene>
<dbReference type="Proteomes" id="UP000186922">
    <property type="component" value="Unassembled WGS sequence"/>
</dbReference>
<evidence type="ECO:0000313" key="3">
    <source>
        <dbReference type="Proteomes" id="UP000186922"/>
    </source>
</evidence>
<feature type="region of interest" description="Disordered" evidence="1">
    <location>
        <begin position="88"/>
        <end position="249"/>
    </location>
</feature>
<reference evidence="2 3" key="1">
    <citation type="journal article" date="2016" name="Nat. Commun.">
        <title>Extremotolerant tardigrade genome and improved radiotolerance of human cultured cells by tardigrade-unique protein.</title>
        <authorList>
            <person name="Hashimoto T."/>
            <person name="Horikawa D.D."/>
            <person name="Saito Y."/>
            <person name="Kuwahara H."/>
            <person name="Kozuka-Hata H."/>
            <person name="Shin-I T."/>
            <person name="Minakuchi Y."/>
            <person name="Ohishi K."/>
            <person name="Motoyama A."/>
            <person name="Aizu T."/>
            <person name="Enomoto A."/>
            <person name="Kondo K."/>
            <person name="Tanaka S."/>
            <person name="Hara Y."/>
            <person name="Koshikawa S."/>
            <person name="Sagara H."/>
            <person name="Miura T."/>
            <person name="Yokobori S."/>
            <person name="Miyagawa K."/>
            <person name="Suzuki Y."/>
            <person name="Kubo T."/>
            <person name="Oyama M."/>
            <person name="Kohara Y."/>
            <person name="Fujiyama A."/>
            <person name="Arakawa K."/>
            <person name="Katayama T."/>
            <person name="Toyoda A."/>
            <person name="Kunieda T."/>
        </authorList>
    </citation>
    <scope>NUCLEOTIDE SEQUENCE [LARGE SCALE GENOMIC DNA]</scope>
    <source>
        <strain evidence="2 3">YOKOZUNA-1</strain>
    </source>
</reference>
<accession>A0A1D1VM91</accession>
<feature type="compositionally biased region" description="Basic and acidic residues" evidence="1">
    <location>
        <begin position="100"/>
        <end position="109"/>
    </location>
</feature>
<evidence type="ECO:0000313" key="2">
    <source>
        <dbReference type="EMBL" id="GAU99608.1"/>
    </source>
</evidence>
<protein>
    <submittedName>
        <fullName evidence="2">Uncharacterized protein</fullName>
    </submittedName>
</protein>
<organism evidence="2 3">
    <name type="scientific">Ramazzottius varieornatus</name>
    <name type="common">Water bear</name>
    <name type="synonym">Tardigrade</name>
    <dbReference type="NCBI Taxonomy" id="947166"/>
    <lineage>
        <taxon>Eukaryota</taxon>
        <taxon>Metazoa</taxon>
        <taxon>Ecdysozoa</taxon>
        <taxon>Tardigrada</taxon>
        <taxon>Eutardigrada</taxon>
        <taxon>Parachela</taxon>
        <taxon>Hypsibioidea</taxon>
        <taxon>Ramazzottiidae</taxon>
        <taxon>Ramazzottius</taxon>
    </lineage>
</organism>